<dbReference type="Gene3D" id="3.40.50.720">
    <property type="entry name" value="NAD(P)-binding Rossmann-like Domain"/>
    <property type="match status" value="1"/>
</dbReference>
<sequence>MFELDGKRARVTGAGKTSARVSRAWHAKGAAVAANGYHADRARRVADEITVFGGRALAVPFDVAELSAVTDGFAAPASALGPTDVLVNNAGTGGPNERMQQHPFRGMPTVYWQASSTSTSSVSSTAGSWRGSLSWGPLSRRRATAGLPGGMAVARRCFTWRGW</sequence>
<dbReference type="InterPro" id="IPR002347">
    <property type="entry name" value="SDR_fam"/>
</dbReference>
<dbReference type="Proteomes" id="UP001551482">
    <property type="component" value="Unassembled WGS sequence"/>
</dbReference>
<comment type="caution">
    <text evidence="3">The sequence shown here is derived from an EMBL/GenBank/DDBJ whole genome shotgun (WGS) entry which is preliminary data.</text>
</comment>
<reference evidence="3 4" key="1">
    <citation type="submission" date="2024-06" db="EMBL/GenBank/DDBJ databases">
        <title>The Natural Products Discovery Center: Release of the First 8490 Sequenced Strains for Exploring Actinobacteria Biosynthetic Diversity.</title>
        <authorList>
            <person name="Kalkreuter E."/>
            <person name="Kautsar S.A."/>
            <person name="Yang D."/>
            <person name="Bader C.D."/>
            <person name="Teijaro C.N."/>
            <person name="Fluegel L."/>
            <person name="Davis C.M."/>
            <person name="Simpson J.R."/>
            <person name="Lauterbach L."/>
            <person name="Steele A.D."/>
            <person name="Gui C."/>
            <person name="Meng S."/>
            <person name="Li G."/>
            <person name="Viehrig K."/>
            <person name="Ye F."/>
            <person name="Su P."/>
            <person name="Kiefer A.F."/>
            <person name="Nichols A."/>
            <person name="Cepeda A.J."/>
            <person name="Yan W."/>
            <person name="Fan B."/>
            <person name="Jiang Y."/>
            <person name="Adhikari A."/>
            <person name="Zheng C.-J."/>
            <person name="Schuster L."/>
            <person name="Cowan T.M."/>
            <person name="Smanski M.J."/>
            <person name="Chevrette M.G."/>
            <person name="De Carvalho L.P.S."/>
            <person name="Shen B."/>
        </authorList>
    </citation>
    <scope>NUCLEOTIDE SEQUENCE [LARGE SCALE GENOMIC DNA]</scope>
    <source>
        <strain evidence="3 4">NPDC048946</strain>
    </source>
</reference>
<gene>
    <name evidence="3" type="ORF">AB0C36_36025</name>
</gene>
<name>A0ABV3DTU3_9ACTN</name>
<dbReference type="InterPro" id="IPR036291">
    <property type="entry name" value="NAD(P)-bd_dom_sf"/>
</dbReference>
<dbReference type="Pfam" id="PF00106">
    <property type="entry name" value="adh_short"/>
    <property type="match status" value="1"/>
</dbReference>
<dbReference type="PANTHER" id="PTHR43669">
    <property type="entry name" value="5-KETO-D-GLUCONATE 5-REDUCTASE"/>
    <property type="match status" value="1"/>
</dbReference>
<dbReference type="EMBL" id="JBEZFP010000144">
    <property type="protein sequence ID" value="MEU8138897.1"/>
    <property type="molecule type" value="Genomic_DNA"/>
</dbReference>
<keyword evidence="2" id="KW-0560">Oxidoreductase</keyword>
<accession>A0ABV3DTU3</accession>
<comment type="similarity">
    <text evidence="1">Belongs to the short-chain dehydrogenases/reductases (SDR) family.</text>
</comment>
<dbReference type="RefSeq" id="WP_358362660.1">
    <property type="nucleotide sequence ID" value="NZ_JBEZFP010000144.1"/>
</dbReference>
<proteinExistence type="inferred from homology"/>
<keyword evidence="4" id="KW-1185">Reference proteome</keyword>
<dbReference type="PANTHER" id="PTHR43669:SF3">
    <property type="entry name" value="ALCOHOL DEHYDROGENASE, PUTATIVE (AFU_ORTHOLOGUE AFUA_3G03445)-RELATED"/>
    <property type="match status" value="1"/>
</dbReference>
<dbReference type="SUPFAM" id="SSF51735">
    <property type="entry name" value="NAD(P)-binding Rossmann-fold domains"/>
    <property type="match status" value="1"/>
</dbReference>
<evidence type="ECO:0000313" key="3">
    <source>
        <dbReference type="EMBL" id="MEU8138897.1"/>
    </source>
</evidence>
<organism evidence="3 4">
    <name type="scientific">Streptodolium elevatio</name>
    <dbReference type="NCBI Taxonomy" id="3157996"/>
    <lineage>
        <taxon>Bacteria</taxon>
        <taxon>Bacillati</taxon>
        <taxon>Actinomycetota</taxon>
        <taxon>Actinomycetes</taxon>
        <taxon>Kitasatosporales</taxon>
        <taxon>Streptomycetaceae</taxon>
        <taxon>Streptodolium</taxon>
    </lineage>
</organism>
<protein>
    <submittedName>
        <fullName evidence="3">SDR family NAD(P)-dependent oxidoreductase</fullName>
    </submittedName>
</protein>
<evidence type="ECO:0000256" key="2">
    <source>
        <dbReference type="ARBA" id="ARBA00023002"/>
    </source>
</evidence>
<evidence type="ECO:0000313" key="4">
    <source>
        <dbReference type="Proteomes" id="UP001551482"/>
    </source>
</evidence>
<evidence type="ECO:0000256" key="1">
    <source>
        <dbReference type="ARBA" id="ARBA00006484"/>
    </source>
</evidence>